<organism evidence="2 3">
    <name type="scientific">Aquatica leii</name>
    <dbReference type="NCBI Taxonomy" id="1421715"/>
    <lineage>
        <taxon>Eukaryota</taxon>
        <taxon>Metazoa</taxon>
        <taxon>Ecdysozoa</taxon>
        <taxon>Arthropoda</taxon>
        <taxon>Hexapoda</taxon>
        <taxon>Insecta</taxon>
        <taxon>Pterygota</taxon>
        <taxon>Neoptera</taxon>
        <taxon>Endopterygota</taxon>
        <taxon>Coleoptera</taxon>
        <taxon>Polyphaga</taxon>
        <taxon>Elateriformia</taxon>
        <taxon>Elateroidea</taxon>
        <taxon>Lampyridae</taxon>
        <taxon>Luciolinae</taxon>
        <taxon>Aquatica</taxon>
    </lineage>
</organism>
<proteinExistence type="predicted"/>
<dbReference type="Proteomes" id="UP001353858">
    <property type="component" value="Unassembled WGS sequence"/>
</dbReference>
<evidence type="ECO:0000256" key="1">
    <source>
        <dbReference type="SAM" id="Coils"/>
    </source>
</evidence>
<evidence type="ECO:0000313" key="3">
    <source>
        <dbReference type="Proteomes" id="UP001353858"/>
    </source>
</evidence>
<dbReference type="AlphaFoldDB" id="A0AAN7SEQ6"/>
<gene>
    <name evidence="2" type="ORF">RN001_010863</name>
</gene>
<feature type="coiled-coil region" evidence="1">
    <location>
        <begin position="16"/>
        <end position="47"/>
    </location>
</feature>
<keyword evidence="3" id="KW-1185">Reference proteome</keyword>
<reference evidence="3" key="1">
    <citation type="submission" date="2023-01" db="EMBL/GenBank/DDBJ databases">
        <title>Key to firefly adult light organ development and bioluminescence: homeobox transcription factors regulate luciferase expression and transportation to peroxisome.</title>
        <authorList>
            <person name="Fu X."/>
        </authorList>
    </citation>
    <scope>NUCLEOTIDE SEQUENCE [LARGE SCALE GENOMIC DNA]</scope>
</reference>
<comment type="caution">
    <text evidence="2">The sequence shown here is derived from an EMBL/GenBank/DDBJ whole genome shotgun (WGS) entry which is preliminary data.</text>
</comment>
<name>A0AAN7SEQ6_9COLE</name>
<sequence length="140" mass="16339">MMFAHPKKKQFITQYLKNMNQMLRRARETHELKQDAAKKHADKARREVTPYNAGDLVLVDVHQLSNSAKQFTSKLAPRRNRPYLITKQNLPTSYQMAHIHEPDVPLGNYHVSALKPYTKRTTEAPICPIRQRGRLKNPLR</sequence>
<evidence type="ECO:0000313" key="2">
    <source>
        <dbReference type="EMBL" id="KAK4878357.1"/>
    </source>
</evidence>
<protein>
    <submittedName>
        <fullName evidence="2">Uncharacterized protein</fullName>
    </submittedName>
</protein>
<accession>A0AAN7SEQ6</accession>
<dbReference type="EMBL" id="JARPUR010000004">
    <property type="protein sequence ID" value="KAK4878357.1"/>
    <property type="molecule type" value="Genomic_DNA"/>
</dbReference>
<keyword evidence="1" id="KW-0175">Coiled coil</keyword>